<dbReference type="WBParaSite" id="Minc3s07440g41133">
    <property type="protein sequence ID" value="Minc3s07440g41133"/>
    <property type="gene ID" value="Minc3s07440g41133"/>
</dbReference>
<evidence type="ECO:0000313" key="2">
    <source>
        <dbReference type="WBParaSite" id="Minc3s07440g41133"/>
    </source>
</evidence>
<protein>
    <submittedName>
        <fullName evidence="2">Uncharacterized protein</fullName>
    </submittedName>
</protein>
<accession>A0A914NMX8</accession>
<keyword evidence="1" id="KW-1185">Reference proteome</keyword>
<evidence type="ECO:0000313" key="1">
    <source>
        <dbReference type="Proteomes" id="UP000887563"/>
    </source>
</evidence>
<proteinExistence type="predicted"/>
<name>A0A914NMX8_MELIC</name>
<reference evidence="2" key="1">
    <citation type="submission" date="2022-11" db="UniProtKB">
        <authorList>
            <consortium name="WormBaseParasite"/>
        </authorList>
    </citation>
    <scope>IDENTIFICATION</scope>
</reference>
<organism evidence="1 2">
    <name type="scientific">Meloidogyne incognita</name>
    <name type="common">Southern root-knot nematode worm</name>
    <name type="synonym">Oxyuris incognita</name>
    <dbReference type="NCBI Taxonomy" id="6306"/>
    <lineage>
        <taxon>Eukaryota</taxon>
        <taxon>Metazoa</taxon>
        <taxon>Ecdysozoa</taxon>
        <taxon>Nematoda</taxon>
        <taxon>Chromadorea</taxon>
        <taxon>Rhabditida</taxon>
        <taxon>Tylenchina</taxon>
        <taxon>Tylenchomorpha</taxon>
        <taxon>Tylenchoidea</taxon>
        <taxon>Meloidogynidae</taxon>
        <taxon>Meloidogyninae</taxon>
        <taxon>Meloidogyne</taxon>
        <taxon>Meloidogyne incognita group</taxon>
    </lineage>
</organism>
<dbReference type="Proteomes" id="UP000887563">
    <property type="component" value="Unplaced"/>
</dbReference>
<dbReference type="AlphaFoldDB" id="A0A914NMX8"/>
<sequence>MRNIISQAFGTPGFTGFDKRSFDSFTGPGFTGLDKRSAFDSFVGSGFTGMDKRAFDSFAGNGFTGFDNPVKPALLSSPWIYRTGQESSF</sequence>